<name>A0A5J6SPK1_9BACI</name>
<accession>A0A5J6SPK1</accession>
<feature type="transmembrane region" description="Helical" evidence="6">
    <location>
        <begin position="184"/>
        <end position="206"/>
    </location>
</feature>
<evidence type="ECO:0000313" key="7">
    <source>
        <dbReference type="EMBL" id="QFF99861.1"/>
    </source>
</evidence>
<keyword evidence="5 6" id="KW-0472">Membrane</keyword>
<keyword evidence="2" id="KW-1003">Cell membrane</keyword>
<evidence type="ECO:0000256" key="4">
    <source>
        <dbReference type="ARBA" id="ARBA00022989"/>
    </source>
</evidence>
<dbReference type="InterPro" id="IPR050833">
    <property type="entry name" value="Poly_Biosynth_Transport"/>
</dbReference>
<evidence type="ECO:0000256" key="6">
    <source>
        <dbReference type="SAM" id="Phobius"/>
    </source>
</evidence>
<feature type="transmembrane region" description="Helical" evidence="6">
    <location>
        <begin position="371"/>
        <end position="392"/>
    </location>
</feature>
<evidence type="ECO:0000256" key="2">
    <source>
        <dbReference type="ARBA" id="ARBA00022475"/>
    </source>
</evidence>
<feature type="transmembrane region" description="Helical" evidence="6">
    <location>
        <begin position="227"/>
        <end position="245"/>
    </location>
</feature>
<dbReference type="PANTHER" id="PTHR30250:SF26">
    <property type="entry name" value="PSMA PROTEIN"/>
    <property type="match status" value="1"/>
</dbReference>
<proteinExistence type="predicted"/>
<dbReference type="InterPro" id="IPR002797">
    <property type="entry name" value="Polysacc_synth"/>
</dbReference>
<feature type="transmembrane region" description="Helical" evidence="6">
    <location>
        <begin position="437"/>
        <end position="455"/>
    </location>
</feature>
<feature type="transmembrane region" description="Helical" evidence="6">
    <location>
        <begin position="12"/>
        <end position="37"/>
    </location>
</feature>
<evidence type="ECO:0000256" key="1">
    <source>
        <dbReference type="ARBA" id="ARBA00004651"/>
    </source>
</evidence>
<dbReference type="Proteomes" id="UP000325517">
    <property type="component" value="Chromosome"/>
</dbReference>
<feature type="transmembrane region" description="Helical" evidence="6">
    <location>
        <begin position="158"/>
        <end position="178"/>
    </location>
</feature>
<keyword evidence="8" id="KW-1185">Reference proteome</keyword>
<feature type="transmembrane region" description="Helical" evidence="6">
    <location>
        <begin position="261"/>
        <end position="286"/>
    </location>
</feature>
<dbReference type="GO" id="GO:0005886">
    <property type="term" value="C:plasma membrane"/>
    <property type="evidence" value="ECO:0007669"/>
    <property type="project" value="UniProtKB-SubCell"/>
</dbReference>
<gene>
    <name evidence="7" type="ORF">PB01_14080</name>
</gene>
<evidence type="ECO:0000256" key="5">
    <source>
        <dbReference type="ARBA" id="ARBA00023136"/>
    </source>
</evidence>
<feature type="transmembrane region" description="Helical" evidence="6">
    <location>
        <begin position="404"/>
        <end position="425"/>
    </location>
</feature>
<dbReference type="PANTHER" id="PTHR30250">
    <property type="entry name" value="PST FAMILY PREDICTED COLANIC ACID TRANSPORTER"/>
    <property type="match status" value="1"/>
</dbReference>
<evidence type="ECO:0000256" key="3">
    <source>
        <dbReference type="ARBA" id="ARBA00022692"/>
    </source>
</evidence>
<dbReference type="EMBL" id="CP031223">
    <property type="protein sequence ID" value="QFF99861.1"/>
    <property type="molecule type" value="Genomic_DNA"/>
</dbReference>
<protein>
    <submittedName>
        <fullName evidence="7">Uncharacterized protein</fullName>
    </submittedName>
</protein>
<organism evidence="7 8">
    <name type="scientific">Psychrobacillus glaciei</name>
    <dbReference type="NCBI Taxonomy" id="2283160"/>
    <lineage>
        <taxon>Bacteria</taxon>
        <taxon>Bacillati</taxon>
        <taxon>Bacillota</taxon>
        <taxon>Bacilli</taxon>
        <taxon>Bacillales</taxon>
        <taxon>Bacillaceae</taxon>
        <taxon>Psychrobacillus</taxon>
    </lineage>
</organism>
<feature type="transmembrane region" description="Helical" evidence="6">
    <location>
        <begin position="43"/>
        <end position="70"/>
    </location>
</feature>
<reference evidence="7 8" key="1">
    <citation type="submission" date="2018-07" db="EMBL/GenBank/DDBJ databases">
        <title>Complete genome sequence of Psychrobacillus sp. PB01, isolated from iceberg, and comparative genome analysis of Psychrobacillus strains.</title>
        <authorList>
            <person name="Lee P.C."/>
        </authorList>
    </citation>
    <scope>NUCLEOTIDE SEQUENCE [LARGE SCALE GENOMIC DNA]</scope>
    <source>
        <strain evidence="7 8">PB01</strain>
    </source>
</reference>
<dbReference type="AlphaFoldDB" id="A0A5J6SPK1"/>
<comment type="subcellular location">
    <subcellularLocation>
        <location evidence="1">Cell membrane</location>
        <topology evidence="1">Multi-pass membrane protein</topology>
    </subcellularLocation>
</comment>
<feature type="transmembrane region" description="Helical" evidence="6">
    <location>
        <begin position="314"/>
        <end position="336"/>
    </location>
</feature>
<sequence>MYVMNQIRIGAILSYFSIFLTFIVGLIYTPILIRWLGQSDYGLYSLVLAFTSYLSLMDMGVGNAIVRYIARNRAIGDSKTESDLIGQFLRFFLGISVLTLIVGFIICIKVPDIFRNSLENSDIRTAQIMIIILTISFALSFILNVYSAVLQAYERFAFLKLSSIIRIVLVPIITIIALATGGSLISMTVITTSVNIIILIIGYLYCKKIIGIKVTFSPIEQDLKKEIFIYAFLILLTSIADKIYWQTDQVLLGILKNPEVVAVYAVAIQFVMIFMTLSVALSSLFLPKLSKIVTEKNHITKLNELFISISRFQFFVLALAFSGFIIFGKEFIILWAGSSYEQAFTIVIILMIPFFFDLVQNTGLVILQAKGLYLFRTISLVICSILNIIISIPLIEQYGSTGTAIVTAIFIAVGNVILLNYYYYYKIGLDIKLYWKNIIRIMLPLLVLVILFYKIKFNFNLETVGLFVSMFLYMILYIITIYSLCLNTLEKKSLKKIIKFL</sequence>
<dbReference type="OrthoDB" id="5751261at2"/>
<keyword evidence="3 6" id="KW-0812">Transmembrane</keyword>
<feature type="transmembrane region" description="Helical" evidence="6">
    <location>
        <begin position="467"/>
        <end position="489"/>
    </location>
</feature>
<feature type="transmembrane region" description="Helical" evidence="6">
    <location>
        <begin position="126"/>
        <end position="146"/>
    </location>
</feature>
<dbReference type="KEGG" id="psyo:PB01_14080"/>
<keyword evidence="4 6" id="KW-1133">Transmembrane helix</keyword>
<dbReference type="Pfam" id="PF01943">
    <property type="entry name" value="Polysacc_synt"/>
    <property type="match status" value="1"/>
</dbReference>
<feature type="transmembrane region" description="Helical" evidence="6">
    <location>
        <begin position="91"/>
        <end position="114"/>
    </location>
</feature>
<evidence type="ECO:0000313" key="8">
    <source>
        <dbReference type="Proteomes" id="UP000325517"/>
    </source>
</evidence>
<feature type="transmembrane region" description="Helical" evidence="6">
    <location>
        <begin position="342"/>
        <end position="359"/>
    </location>
</feature>